<accession>A0A3B0VNH8</accession>
<reference evidence="2" key="1">
    <citation type="submission" date="2018-06" db="EMBL/GenBank/DDBJ databases">
        <authorList>
            <person name="Zhirakovskaya E."/>
        </authorList>
    </citation>
    <scope>NUCLEOTIDE SEQUENCE</scope>
</reference>
<feature type="region of interest" description="Disordered" evidence="1">
    <location>
        <begin position="58"/>
        <end position="99"/>
    </location>
</feature>
<evidence type="ECO:0000313" key="2">
    <source>
        <dbReference type="EMBL" id="VAW33706.1"/>
    </source>
</evidence>
<evidence type="ECO:0000256" key="1">
    <source>
        <dbReference type="SAM" id="MobiDB-lite"/>
    </source>
</evidence>
<protein>
    <submittedName>
        <fullName evidence="2">Uncharacterized protein</fullName>
    </submittedName>
</protein>
<proteinExistence type="predicted"/>
<dbReference type="EMBL" id="UOEU01000475">
    <property type="protein sequence ID" value="VAW33706.1"/>
    <property type="molecule type" value="Genomic_DNA"/>
</dbReference>
<sequence>MNREEILALYDEQERKNNSQPSHIREVAGKVVRHVSKEPAQLSFVTYSDLTAVVAHPRPRSNSARLPLSHGRCQPNEPPHSGKARLSIADADDTVHLEK</sequence>
<organism evidence="2">
    <name type="scientific">hydrothermal vent metagenome</name>
    <dbReference type="NCBI Taxonomy" id="652676"/>
    <lineage>
        <taxon>unclassified sequences</taxon>
        <taxon>metagenomes</taxon>
        <taxon>ecological metagenomes</taxon>
    </lineage>
</organism>
<gene>
    <name evidence="2" type="ORF">MNBD_CHLOROFLEXI01-1138</name>
</gene>
<name>A0A3B0VNH8_9ZZZZ</name>
<dbReference type="AlphaFoldDB" id="A0A3B0VNH8"/>